<reference evidence="1 2" key="1">
    <citation type="submission" date="2014-10" db="EMBL/GenBank/DDBJ databases">
        <title>Draft genome of the hookworm Ancylostoma caninum.</title>
        <authorList>
            <person name="Mitreva M."/>
        </authorList>
    </citation>
    <scope>NUCLEOTIDE SEQUENCE [LARGE SCALE GENOMIC DNA]</scope>
    <source>
        <strain evidence="1 2">Baltimore</strain>
    </source>
</reference>
<proteinExistence type="predicted"/>
<comment type="caution">
    <text evidence="1">The sequence shown here is derived from an EMBL/GenBank/DDBJ whole genome shotgun (WGS) entry which is preliminary data.</text>
</comment>
<gene>
    <name evidence="1" type="ORF">ANCCAN_28193</name>
</gene>
<evidence type="ECO:0000313" key="1">
    <source>
        <dbReference type="EMBL" id="RCN26088.1"/>
    </source>
</evidence>
<sequence>MMELLTPDRCHPDALHLISAGITVDFIREMTTTSNRIPSLRIPRAAIAALGRALERTRCHTYASRFILGIDELSRMTASEKDELMFILFPLVAAQRLCSEDTASCCLLVYWLLIHVLVDGSHHPDVVRGIKNVAQILKKLCQQVSKKFFTLKFHVLIDHAIEEDLQQCGSPYQWSSSPFESAHRRLQLRIVQSTTNCEEAIVKNFIMRKELFAKLNREASTAPHPVLTRLQTKLANEALNRSRVTNGYTTFSSSIYWPRMRDTTQNCVYLMKDDGSDAFGRILVFAFDELRNDSVVLFEEFVTRDPFVGLADAICQGNSPAKARALNALFLVRTANTYFKEFTGDVRVTLHPLKDIHSPAMLVSLGQTTYICRS</sequence>
<keyword evidence="2" id="KW-1185">Reference proteome</keyword>
<protein>
    <submittedName>
        <fullName evidence="1">Uncharacterized protein</fullName>
    </submittedName>
</protein>
<dbReference type="Proteomes" id="UP000252519">
    <property type="component" value="Unassembled WGS sequence"/>
</dbReference>
<organism evidence="1 2">
    <name type="scientific">Ancylostoma caninum</name>
    <name type="common">Dog hookworm</name>
    <dbReference type="NCBI Taxonomy" id="29170"/>
    <lineage>
        <taxon>Eukaryota</taxon>
        <taxon>Metazoa</taxon>
        <taxon>Ecdysozoa</taxon>
        <taxon>Nematoda</taxon>
        <taxon>Chromadorea</taxon>
        <taxon>Rhabditida</taxon>
        <taxon>Rhabditina</taxon>
        <taxon>Rhabditomorpha</taxon>
        <taxon>Strongyloidea</taxon>
        <taxon>Ancylostomatidae</taxon>
        <taxon>Ancylostomatinae</taxon>
        <taxon>Ancylostoma</taxon>
    </lineage>
</organism>
<dbReference type="AlphaFoldDB" id="A0A368F392"/>
<dbReference type="EMBL" id="JOJR01009369">
    <property type="protein sequence ID" value="RCN26088.1"/>
    <property type="molecule type" value="Genomic_DNA"/>
</dbReference>
<name>A0A368F392_ANCCA</name>
<accession>A0A368F392</accession>
<dbReference type="OrthoDB" id="5903115at2759"/>
<evidence type="ECO:0000313" key="2">
    <source>
        <dbReference type="Proteomes" id="UP000252519"/>
    </source>
</evidence>